<dbReference type="Proteomes" id="UP001601444">
    <property type="component" value="Unassembled WGS sequence"/>
</dbReference>
<accession>A0ABW6PIM8</accession>
<dbReference type="RefSeq" id="WP_387699229.1">
    <property type="nucleotide sequence ID" value="NZ_JBIAMX010000002.1"/>
</dbReference>
<evidence type="ECO:0000256" key="1">
    <source>
        <dbReference type="SAM" id="Phobius"/>
    </source>
</evidence>
<evidence type="ECO:0008006" key="4">
    <source>
        <dbReference type="Google" id="ProtNLM"/>
    </source>
</evidence>
<evidence type="ECO:0000313" key="2">
    <source>
        <dbReference type="EMBL" id="MFF0542261.1"/>
    </source>
</evidence>
<evidence type="ECO:0000313" key="3">
    <source>
        <dbReference type="Proteomes" id="UP001601444"/>
    </source>
</evidence>
<keyword evidence="1" id="KW-0812">Transmembrane</keyword>
<feature type="transmembrane region" description="Helical" evidence="1">
    <location>
        <begin position="24"/>
        <end position="46"/>
    </location>
</feature>
<comment type="caution">
    <text evidence="2">The sequence shown here is derived from an EMBL/GenBank/DDBJ whole genome shotgun (WGS) entry which is preliminary data.</text>
</comment>
<keyword evidence="3" id="KW-1185">Reference proteome</keyword>
<protein>
    <recommendedName>
        <fullName evidence="4">Peptidase</fullName>
    </recommendedName>
</protein>
<keyword evidence="1" id="KW-0472">Membrane</keyword>
<dbReference type="EMBL" id="JBIAMX010000002">
    <property type="protein sequence ID" value="MFF0542261.1"/>
    <property type="molecule type" value="Genomic_DNA"/>
</dbReference>
<sequence length="337" mass="35257">MTEQPADPPRPPGLRTWFSARRRLEFCLTLASVTLLTGACLALVMMPRNVGALQLAGSDEAEVLGAAVGADDPRLSAVRRDLQPFGPVLVRHAPAGGGQDALLVAHAANSGDLDVLEAELAPSVADVSRVWGTGWNRAPIVVIASSTAEFTALTRAANAVVSPDAAAVTLSGGSGADVQRVVFHPDAGRRMGREGLGTLLRHELTHVATRAQTVDDAPMWMLEGYADFVSQHGRATSFSQVAPTLTTRLRAGTLPTGLVPDAAFGGVEAPLAYETAWSTCAFVADRYGVPALTELYRRVAASPQSPAALDGALGAVLGISTPALLDGWREWLQARSL</sequence>
<organism evidence="2 3">
    <name type="scientific">Nocardia thailandica</name>
    <dbReference type="NCBI Taxonomy" id="257275"/>
    <lineage>
        <taxon>Bacteria</taxon>
        <taxon>Bacillati</taxon>
        <taxon>Actinomycetota</taxon>
        <taxon>Actinomycetes</taxon>
        <taxon>Mycobacteriales</taxon>
        <taxon>Nocardiaceae</taxon>
        <taxon>Nocardia</taxon>
    </lineage>
</organism>
<proteinExistence type="predicted"/>
<keyword evidence="1" id="KW-1133">Transmembrane helix</keyword>
<name>A0ABW6PIM8_9NOCA</name>
<gene>
    <name evidence="2" type="ORF">ACFYTF_05435</name>
</gene>
<reference evidence="2 3" key="1">
    <citation type="submission" date="2024-10" db="EMBL/GenBank/DDBJ databases">
        <title>The Natural Products Discovery Center: Release of the First 8490 Sequenced Strains for Exploring Actinobacteria Biosynthetic Diversity.</title>
        <authorList>
            <person name="Kalkreuter E."/>
            <person name="Kautsar S.A."/>
            <person name="Yang D."/>
            <person name="Bader C.D."/>
            <person name="Teijaro C.N."/>
            <person name="Fluegel L."/>
            <person name="Davis C.M."/>
            <person name="Simpson J.R."/>
            <person name="Lauterbach L."/>
            <person name="Steele A.D."/>
            <person name="Gui C."/>
            <person name="Meng S."/>
            <person name="Li G."/>
            <person name="Viehrig K."/>
            <person name="Ye F."/>
            <person name="Su P."/>
            <person name="Kiefer A.F."/>
            <person name="Nichols A."/>
            <person name="Cepeda A.J."/>
            <person name="Yan W."/>
            <person name="Fan B."/>
            <person name="Jiang Y."/>
            <person name="Adhikari A."/>
            <person name="Zheng C.-J."/>
            <person name="Schuster L."/>
            <person name="Cowan T.M."/>
            <person name="Smanski M.J."/>
            <person name="Chevrette M.G."/>
            <person name="De Carvalho L.P.S."/>
            <person name="Shen B."/>
        </authorList>
    </citation>
    <scope>NUCLEOTIDE SEQUENCE [LARGE SCALE GENOMIC DNA]</scope>
    <source>
        <strain evidence="2 3">NPDC004045</strain>
    </source>
</reference>